<evidence type="ECO:0000259" key="4">
    <source>
        <dbReference type="Pfam" id="PF01420"/>
    </source>
</evidence>
<protein>
    <submittedName>
        <fullName evidence="5">Restriction endonuclease subunit S</fullName>
        <ecNumber evidence="5">3.1.21.-</ecNumber>
    </submittedName>
</protein>
<dbReference type="GO" id="GO:0016787">
    <property type="term" value="F:hydrolase activity"/>
    <property type="evidence" value="ECO:0007669"/>
    <property type="project" value="UniProtKB-KW"/>
</dbReference>
<feature type="domain" description="Type I restriction modification DNA specificity" evidence="4">
    <location>
        <begin position="12"/>
        <end position="106"/>
    </location>
</feature>
<keyword evidence="5" id="KW-0378">Hydrolase</keyword>
<keyword evidence="5" id="KW-0255">Endonuclease</keyword>
<dbReference type="PANTHER" id="PTHR30408:SF12">
    <property type="entry name" value="TYPE I RESTRICTION ENZYME MJAVIII SPECIFICITY SUBUNIT"/>
    <property type="match status" value="1"/>
</dbReference>
<gene>
    <name evidence="5" type="ORF">ACFYTH_29620</name>
</gene>
<dbReference type="PANTHER" id="PTHR30408">
    <property type="entry name" value="TYPE-1 RESTRICTION ENZYME ECOKI SPECIFICITY PROTEIN"/>
    <property type="match status" value="1"/>
</dbReference>
<accession>A0ABW6NQX3</accession>
<evidence type="ECO:0000313" key="5">
    <source>
        <dbReference type="EMBL" id="MFF0457542.1"/>
    </source>
</evidence>
<keyword evidence="2" id="KW-0680">Restriction system</keyword>
<dbReference type="InterPro" id="IPR052021">
    <property type="entry name" value="Type-I_RS_S_subunit"/>
</dbReference>
<dbReference type="Pfam" id="PF01420">
    <property type="entry name" value="Methylase_S"/>
    <property type="match status" value="1"/>
</dbReference>
<reference evidence="5 6" key="1">
    <citation type="submission" date="2024-10" db="EMBL/GenBank/DDBJ databases">
        <title>The Natural Products Discovery Center: Release of the First 8490 Sequenced Strains for Exploring Actinobacteria Biosynthetic Diversity.</title>
        <authorList>
            <person name="Kalkreuter E."/>
            <person name="Kautsar S.A."/>
            <person name="Yang D."/>
            <person name="Bader C.D."/>
            <person name="Teijaro C.N."/>
            <person name="Fluegel L."/>
            <person name="Davis C.M."/>
            <person name="Simpson J.R."/>
            <person name="Lauterbach L."/>
            <person name="Steele A.D."/>
            <person name="Gui C."/>
            <person name="Meng S."/>
            <person name="Li G."/>
            <person name="Viehrig K."/>
            <person name="Ye F."/>
            <person name="Su P."/>
            <person name="Kiefer A.F."/>
            <person name="Nichols A."/>
            <person name="Cepeda A.J."/>
            <person name="Yan W."/>
            <person name="Fan B."/>
            <person name="Jiang Y."/>
            <person name="Adhikari A."/>
            <person name="Zheng C.-J."/>
            <person name="Schuster L."/>
            <person name="Cowan T.M."/>
            <person name="Smanski M.J."/>
            <person name="Chevrette M.G."/>
            <person name="De Carvalho L.P.S."/>
            <person name="Shen B."/>
        </authorList>
    </citation>
    <scope>NUCLEOTIDE SEQUENCE [LARGE SCALE GENOMIC DNA]</scope>
    <source>
        <strain evidence="5 6">NPDC004550</strain>
    </source>
</reference>
<dbReference type="InterPro" id="IPR000055">
    <property type="entry name" value="Restrct_endonuc_typeI_TRD"/>
</dbReference>
<dbReference type="InterPro" id="IPR044946">
    <property type="entry name" value="Restrct_endonuc_typeI_TRD_sf"/>
</dbReference>
<dbReference type="Gene3D" id="3.90.220.20">
    <property type="entry name" value="DNA methylase specificity domains"/>
    <property type="match status" value="1"/>
</dbReference>
<evidence type="ECO:0000256" key="3">
    <source>
        <dbReference type="ARBA" id="ARBA00023125"/>
    </source>
</evidence>
<keyword evidence="6" id="KW-1185">Reference proteome</keyword>
<dbReference type="Proteomes" id="UP001601521">
    <property type="component" value="Unassembled WGS sequence"/>
</dbReference>
<keyword evidence="5" id="KW-0540">Nuclease</keyword>
<proteinExistence type="inferred from homology"/>
<dbReference type="RefSeq" id="WP_387254792.1">
    <property type="nucleotide sequence ID" value="NZ_JBIALX010000016.1"/>
</dbReference>
<keyword evidence="3" id="KW-0238">DNA-binding</keyword>
<dbReference type="EC" id="3.1.21.-" evidence="5"/>
<evidence type="ECO:0000256" key="2">
    <source>
        <dbReference type="ARBA" id="ARBA00022747"/>
    </source>
</evidence>
<comment type="caution">
    <text evidence="5">The sequence shown here is derived from an EMBL/GenBank/DDBJ whole genome shotgun (WGS) entry which is preliminary data.</text>
</comment>
<evidence type="ECO:0000256" key="1">
    <source>
        <dbReference type="ARBA" id="ARBA00010923"/>
    </source>
</evidence>
<sequence>MRHQSPSYRRSRIEGGDVLLSVKGTTGKVGIVPDSFRGNISRDIARLRVAPPNLPEYLKWTLETRMGQRVLERAVVGSTRSELSINILKRLEIPIPSPEEQRRILSVHKAAAGKLSALMLEREKLLALKTAIARDLLSGGTRAFDGEPV</sequence>
<evidence type="ECO:0000313" key="6">
    <source>
        <dbReference type="Proteomes" id="UP001601521"/>
    </source>
</evidence>
<dbReference type="SUPFAM" id="SSF116734">
    <property type="entry name" value="DNA methylase specificity domain"/>
    <property type="match status" value="1"/>
</dbReference>
<comment type="similarity">
    <text evidence="1">Belongs to the type-I restriction system S methylase family.</text>
</comment>
<dbReference type="GO" id="GO:0004519">
    <property type="term" value="F:endonuclease activity"/>
    <property type="evidence" value="ECO:0007669"/>
    <property type="project" value="UniProtKB-KW"/>
</dbReference>
<organism evidence="5 6">
    <name type="scientific">Nocardia africana</name>
    <dbReference type="NCBI Taxonomy" id="134964"/>
    <lineage>
        <taxon>Bacteria</taxon>
        <taxon>Bacillati</taxon>
        <taxon>Actinomycetota</taxon>
        <taxon>Actinomycetes</taxon>
        <taxon>Mycobacteriales</taxon>
        <taxon>Nocardiaceae</taxon>
        <taxon>Nocardia</taxon>
    </lineage>
</organism>
<name>A0ABW6NQX3_9NOCA</name>
<dbReference type="EMBL" id="JBIALX010000016">
    <property type="protein sequence ID" value="MFF0457542.1"/>
    <property type="molecule type" value="Genomic_DNA"/>
</dbReference>